<dbReference type="RefSeq" id="WP_078923378.1">
    <property type="nucleotide sequence ID" value="NZ_FUYB01000017.1"/>
</dbReference>
<evidence type="ECO:0000313" key="2">
    <source>
        <dbReference type="Proteomes" id="UP000190460"/>
    </source>
</evidence>
<dbReference type="EMBL" id="FUYB01000017">
    <property type="protein sequence ID" value="SKA88315.1"/>
    <property type="molecule type" value="Genomic_DNA"/>
</dbReference>
<evidence type="ECO:0000313" key="1">
    <source>
        <dbReference type="EMBL" id="SKA88315.1"/>
    </source>
</evidence>
<dbReference type="AlphaFoldDB" id="A0A1T4XGT8"/>
<gene>
    <name evidence="1" type="ORF">SAMN02745130_02921</name>
</gene>
<name>A0A1T4XGT8_9GAMM</name>
<organism evidence="1 2">
    <name type="scientific">Thiothrix eikelboomii</name>
    <dbReference type="NCBI Taxonomy" id="92487"/>
    <lineage>
        <taxon>Bacteria</taxon>
        <taxon>Pseudomonadati</taxon>
        <taxon>Pseudomonadota</taxon>
        <taxon>Gammaproteobacteria</taxon>
        <taxon>Thiotrichales</taxon>
        <taxon>Thiotrichaceae</taxon>
        <taxon>Thiothrix</taxon>
    </lineage>
</organism>
<dbReference type="Proteomes" id="UP000190460">
    <property type="component" value="Unassembled WGS sequence"/>
</dbReference>
<protein>
    <submittedName>
        <fullName evidence="1">Uncharacterized protein</fullName>
    </submittedName>
</protein>
<sequence length="127" mass="13987">MNTSKLSAPALDTSSDSPNAVDQIDQKLDQLTALLNVARCGDFALYDTTTQNNYLWICHELACEITVLMEAESPAVLAKLTALLSVALCDDFASYNAQTQNNYMWTCHEFACEIRRLMDAETVGVSV</sequence>
<reference evidence="1 2" key="1">
    <citation type="submission" date="2017-02" db="EMBL/GenBank/DDBJ databases">
        <authorList>
            <person name="Peterson S.W."/>
        </authorList>
    </citation>
    <scope>NUCLEOTIDE SEQUENCE [LARGE SCALE GENOMIC DNA]</scope>
    <source>
        <strain evidence="1 2">ATCC 49788</strain>
    </source>
</reference>
<keyword evidence="2" id="KW-1185">Reference proteome</keyword>
<proteinExistence type="predicted"/>
<dbReference type="STRING" id="92487.SAMN02745130_02921"/>
<accession>A0A1T4XGT8</accession>